<evidence type="ECO:0000313" key="1">
    <source>
        <dbReference type="EMBL" id="KAH8489856.1"/>
    </source>
</evidence>
<proteinExistence type="predicted"/>
<dbReference type="AlphaFoldDB" id="A0A8T2X9G7"/>
<dbReference type="Proteomes" id="UP000807159">
    <property type="component" value="Chromosome 14"/>
</dbReference>
<reference evidence="1" key="1">
    <citation type="journal article" date="2021" name="J. Hered.">
        <title>Genome Assembly of Salicaceae Populus deltoides (Eastern Cottonwood) I-69 Based on Nanopore Sequencing and Hi-C Technologies.</title>
        <authorList>
            <person name="Bai S."/>
            <person name="Wu H."/>
            <person name="Zhang J."/>
            <person name="Pan Z."/>
            <person name="Zhao W."/>
            <person name="Li Z."/>
            <person name="Tong C."/>
        </authorList>
    </citation>
    <scope>NUCLEOTIDE SEQUENCE</scope>
    <source>
        <tissue evidence="1">Leaf</tissue>
    </source>
</reference>
<organism evidence="1 2">
    <name type="scientific">Populus deltoides</name>
    <name type="common">Eastern poplar</name>
    <name type="synonym">Eastern cottonwood</name>
    <dbReference type="NCBI Taxonomy" id="3696"/>
    <lineage>
        <taxon>Eukaryota</taxon>
        <taxon>Viridiplantae</taxon>
        <taxon>Streptophyta</taxon>
        <taxon>Embryophyta</taxon>
        <taxon>Tracheophyta</taxon>
        <taxon>Spermatophyta</taxon>
        <taxon>Magnoliopsida</taxon>
        <taxon>eudicotyledons</taxon>
        <taxon>Gunneridae</taxon>
        <taxon>Pentapetalae</taxon>
        <taxon>rosids</taxon>
        <taxon>fabids</taxon>
        <taxon>Malpighiales</taxon>
        <taxon>Salicaceae</taxon>
        <taxon>Saliceae</taxon>
        <taxon>Populus</taxon>
    </lineage>
</organism>
<feature type="non-terminal residue" evidence="1">
    <location>
        <position position="58"/>
    </location>
</feature>
<evidence type="ECO:0000313" key="2">
    <source>
        <dbReference type="Proteomes" id="UP000807159"/>
    </source>
</evidence>
<gene>
    <name evidence="1" type="ORF">H0E87_025179</name>
</gene>
<name>A0A8T2X9G7_POPDE</name>
<sequence length="58" mass="6760">MKMYQENQQEDRTKREHLYARIEELSCDLAALEVQQGVDGSVNRGLRGNHQMINRLEG</sequence>
<accession>A0A8T2X9G7</accession>
<dbReference type="EMBL" id="JACEGQ020000014">
    <property type="protein sequence ID" value="KAH8489856.1"/>
    <property type="molecule type" value="Genomic_DNA"/>
</dbReference>
<comment type="caution">
    <text evidence="1">The sequence shown here is derived from an EMBL/GenBank/DDBJ whole genome shotgun (WGS) entry which is preliminary data.</text>
</comment>
<keyword evidence="2" id="KW-1185">Reference proteome</keyword>
<protein>
    <submittedName>
        <fullName evidence="1">Uncharacterized protein</fullName>
    </submittedName>
</protein>